<accession>A0AB39BKG0</accession>
<dbReference type="RefSeq" id="WP_368498952.1">
    <property type="nucleotide sequence ID" value="NZ_CP162511.1"/>
</dbReference>
<keyword evidence="2" id="KW-1133">Transmembrane helix</keyword>
<feature type="compositionally biased region" description="Low complexity" evidence="1">
    <location>
        <begin position="15"/>
        <end position="30"/>
    </location>
</feature>
<evidence type="ECO:0000256" key="2">
    <source>
        <dbReference type="SAM" id="Phobius"/>
    </source>
</evidence>
<reference evidence="3" key="1">
    <citation type="submission" date="2024-05" db="EMBL/GenBank/DDBJ databases">
        <title>Herbiconiux sp. A18JL235.</title>
        <authorList>
            <person name="Zhang G."/>
        </authorList>
    </citation>
    <scope>NUCLEOTIDE SEQUENCE</scope>
    <source>
        <strain evidence="3">A18JL235</strain>
    </source>
</reference>
<feature type="transmembrane region" description="Helical" evidence="2">
    <location>
        <begin position="385"/>
        <end position="412"/>
    </location>
</feature>
<evidence type="ECO:0000256" key="1">
    <source>
        <dbReference type="SAM" id="MobiDB-lite"/>
    </source>
</evidence>
<dbReference type="PRINTS" id="PR01217">
    <property type="entry name" value="PRICHEXTENSN"/>
</dbReference>
<feature type="transmembrane region" description="Helical" evidence="2">
    <location>
        <begin position="194"/>
        <end position="217"/>
    </location>
</feature>
<feature type="region of interest" description="Disordered" evidence="1">
    <location>
        <begin position="1"/>
        <end position="112"/>
    </location>
</feature>
<keyword evidence="2" id="KW-0812">Transmembrane</keyword>
<organism evidence="3">
    <name type="scientific">Herbiconiux sp. A18JL235</name>
    <dbReference type="NCBI Taxonomy" id="3152363"/>
    <lineage>
        <taxon>Bacteria</taxon>
        <taxon>Bacillati</taxon>
        <taxon>Actinomycetota</taxon>
        <taxon>Actinomycetes</taxon>
        <taxon>Micrococcales</taxon>
        <taxon>Microbacteriaceae</taxon>
        <taxon>Herbiconiux</taxon>
    </lineage>
</organism>
<feature type="transmembrane region" description="Helical" evidence="2">
    <location>
        <begin position="321"/>
        <end position="344"/>
    </location>
</feature>
<feature type="transmembrane region" description="Helical" evidence="2">
    <location>
        <begin position="287"/>
        <end position="315"/>
    </location>
</feature>
<gene>
    <name evidence="3" type="ORF">ABFY20_05595</name>
</gene>
<feature type="transmembrane region" description="Helical" evidence="2">
    <location>
        <begin position="424"/>
        <end position="457"/>
    </location>
</feature>
<proteinExistence type="predicted"/>
<name>A0AB39BKG0_9MICO</name>
<dbReference type="EMBL" id="CP162511">
    <property type="protein sequence ID" value="XDI06572.1"/>
    <property type="molecule type" value="Genomic_DNA"/>
</dbReference>
<feature type="transmembrane region" description="Helical" evidence="2">
    <location>
        <begin position="237"/>
        <end position="266"/>
    </location>
</feature>
<feature type="compositionally biased region" description="Pro residues" evidence="1">
    <location>
        <begin position="31"/>
        <end position="45"/>
    </location>
</feature>
<keyword evidence="2" id="KW-0472">Membrane</keyword>
<evidence type="ECO:0000313" key="3">
    <source>
        <dbReference type="EMBL" id="XDI06572.1"/>
    </source>
</evidence>
<protein>
    <recommendedName>
        <fullName evidence="4">Glycerophosphoryl diester phosphodiesterase membrane domain-containing protein</fullName>
    </recommendedName>
</protein>
<evidence type="ECO:0008006" key="4">
    <source>
        <dbReference type="Google" id="ProtNLM"/>
    </source>
</evidence>
<feature type="compositionally biased region" description="Low complexity" evidence="1">
    <location>
        <begin position="61"/>
        <end position="80"/>
    </location>
</feature>
<dbReference type="AlphaFoldDB" id="A0AB39BKG0"/>
<sequence>MSENDSWTAPGAERPAQGPQEPTPGAQEPAPATPPAPAAPTPTQPAPAQWGPPTVPPAQPAPAQWGPPTVSPAQPAYGQYAPPPAPQAQPAYGQYAPPPAPQAQPAYGHYAPPPAPPAYGQYAPPQAPPAYGQYAAPTGVPAYAQQGYAAPAPQGWAPPPKPGLIPLRPLGFGTLMGAPFQVVRRNPKATFGSGLLIQLIIVVVTALLVGAAAAWAIGRSVSVSSADYDSIEAGNVAVIVISALIPLVLSVFASALLQGVLVLEVARGTLGEKRRLGELWKAAFRRILPLTGWLLLSGVAIVIALGVLVLVIVLGATIGDAALAVGILVAVLLGLGFLVLFAWLGTKFSVVPSVIVLERVGVFAAMRRSWGLTAGMANFWRTLGVIVLVYLILNLATQLITTPFSFLLPIVLTLVDPNNSGAGIGAVVAVYLLLVAVSVVMGALASVVQAATVAVIYIDLRMRKEGLDIELVRFVESRHDEGSETWPDPYQPGRQA</sequence>